<evidence type="ECO:0000313" key="5">
    <source>
        <dbReference type="Proteomes" id="UP000215596"/>
    </source>
</evidence>
<accession>A0A268EU37</accession>
<reference evidence="4 5" key="1">
    <citation type="submission" date="2017-07" db="EMBL/GenBank/DDBJ databases">
        <title>Isolation and whole genome analysis of endospore-forming bacteria from heroin.</title>
        <authorList>
            <person name="Kalinowski J."/>
            <person name="Ahrens B."/>
            <person name="Al-Dilaimi A."/>
            <person name="Winkler A."/>
            <person name="Wibberg D."/>
            <person name="Schleenbecker U."/>
            <person name="Ruckert C."/>
            <person name="Wolfel R."/>
            <person name="Grass G."/>
        </authorList>
    </citation>
    <scope>NUCLEOTIDE SEQUENCE [LARGE SCALE GENOMIC DNA]</scope>
    <source>
        <strain evidence="4 5">7537-G1</strain>
    </source>
</reference>
<evidence type="ECO:0000256" key="3">
    <source>
        <dbReference type="PIRSR" id="PIRSR607837-1"/>
    </source>
</evidence>
<protein>
    <submittedName>
        <fullName evidence="4">Damage-inducible protein DinB</fullName>
    </submittedName>
</protein>
<keyword evidence="2 3" id="KW-0479">Metal-binding</keyword>
<dbReference type="InterPro" id="IPR034660">
    <property type="entry name" value="DinB/YfiT-like"/>
</dbReference>
<dbReference type="Proteomes" id="UP000215596">
    <property type="component" value="Unassembled WGS sequence"/>
</dbReference>
<feature type="binding site" evidence="3">
    <location>
        <position position="138"/>
    </location>
    <ligand>
        <name>a divalent metal cation</name>
        <dbReference type="ChEBI" id="CHEBI:60240"/>
    </ligand>
</feature>
<dbReference type="Gene3D" id="1.20.120.450">
    <property type="entry name" value="dinb family like domain"/>
    <property type="match status" value="1"/>
</dbReference>
<evidence type="ECO:0000313" key="4">
    <source>
        <dbReference type="EMBL" id="PAD76632.1"/>
    </source>
</evidence>
<comment type="caution">
    <text evidence="4">The sequence shown here is derived from an EMBL/GenBank/DDBJ whole genome shotgun (WGS) entry which is preliminary data.</text>
</comment>
<dbReference type="AlphaFoldDB" id="A0A268EU37"/>
<dbReference type="OrthoDB" id="9811413at2"/>
<gene>
    <name evidence="4" type="ORF">CHH67_11780</name>
</gene>
<evidence type="ECO:0000256" key="1">
    <source>
        <dbReference type="ARBA" id="ARBA00008635"/>
    </source>
</evidence>
<dbReference type="PANTHER" id="PTHR37302:SF1">
    <property type="entry name" value="PROTEIN DINB"/>
    <property type="match status" value="1"/>
</dbReference>
<sequence length="172" mass="19819">MNPSAEMFEYHSWANRTILGRIHELPSTVLHQEVNSSFPTIAHALSHIYAVDTMWYMVLTGTEMPEALQACIPLNSQVLDSVEEYGSAYDALTAQYREWLQSEPEWEQTLLLNNPFAAPRHTRLSEIMLHVVNHGTYHRGNVSTMLRQLGHASIQNDYSLFWYQENTQTLQP</sequence>
<dbReference type="PANTHER" id="PTHR37302">
    <property type="entry name" value="SLR1116 PROTEIN"/>
    <property type="match status" value="1"/>
</dbReference>
<proteinExistence type="inferred from homology"/>
<name>A0A268EU37_9BACL</name>
<evidence type="ECO:0000256" key="2">
    <source>
        <dbReference type="ARBA" id="ARBA00022723"/>
    </source>
</evidence>
<dbReference type="Pfam" id="PF05163">
    <property type="entry name" value="DinB"/>
    <property type="match status" value="1"/>
</dbReference>
<dbReference type="GO" id="GO:0046872">
    <property type="term" value="F:metal ion binding"/>
    <property type="evidence" value="ECO:0007669"/>
    <property type="project" value="UniProtKB-KW"/>
</dbReference>
<dbReference type="RefSeq" id="WP_095265423.1">
    <property type="nucleotide sequence ID" value="NZ_NPBY01000036.1"/>
</dbReference>
<feature type="binding site" evidence="3">
    <location>
        <position position="47"/>
    </location>
    <ligand>
        <name>a divalent metal cation</name>
        <dbReference type="ChEBI" id="CHEBI:60240"/>
    </ligand>
</feature>
<dbReference type="EMBL" id="NPBY01000036">
    <property type="protein sequence ID" value="PAD76632.1"/>
    <property type="molecule type" value="Genomic_DNA"/>
</dbReference>
<organism evidence="4 5">
    <name type="scientific">Paenibacillus campinasensis</name>
    <dbReference type="NCBI Taxonomy" id="66347"/>
    <lineage>
        <taxon>Bacteria</taxon>
        <taxon>Bacillati</taxon>
        <taxon>Bacillota</taxon>
        <taxon>Bacilli</taxon>
        <taxon>Bacillales</taxon>
        <taxon>Paenibacillaceae</taxon>
        <taxon>Paenibacillus</taxon>
    </lineage>
</organism>
<comment type="similarity">
    <text evidence="1">Belongs to the DinB family.</text>
</comment>
<dbReference type="InterPro" id="IPR007837">
    <property type="entry name" value="DinB"/>
</dbReference>
<dbReference type="SUPFAM" id="SSF109854">
    <property type="entry name" value="DinB/YfiT-like putative metalloenzymes"/>
    <property type="match status" value="1"/>
</dbReference>
<feature type="binding site" evidence="3">
    <location>
        <position position="134"/>
    </location>
    <ligand>
        <name>a divalent metal cation</name>
        <dbReference type="ChEBI" id="CHEBI:60240"/>
    </ligand>
</feature>